<proteinExistence type="predicted"/>
<dbReference type="CDD" id="cd00118">
    <property type="entry name" value="LysM"/>
    <property type="match status" value="3"/>
</dbReference>
<feature type="domain" description="LysM" evidence="3">
    <location>
        <begin position="312"/>
        <end position="358"/>
    </location>
</feature>
<evidence type="ECO:0000256" key="1">
    <source>
        <dbReference type="ARBA" id="ARBA00022669"/>
    </source>
</evidence>
<dbReference type="PANTHER" id="PTHR34997">
    <property type="entry name" value="AM15"/>
    <property type="match status" value="1"/>
</dbReference>
<sequence>MVASFSSTAYLKSYSNGRLNPQDLASLCTATCLDSLHDTLLSIRGSCTNSTDIIVIDQVTYPATYLVDRFLYTYSLACKRDSATGEFCDTLFISWLNQQALTTAQECSDCVLGVSQIQLNSPFGYSDDLAEDFRSDTASCGATNYSFTSPPPYTQNHTATPTLAIATPTCSSYAVQANDTCDSIAVAHNVSTFSVVSLNGLYLDCSDLAVGRDICLASACMLHEVQWGETCASILEGLGQKVTGTQLLAWNPNINGLCGNIYDMVGTHICVSSPGGALITLAPNAALAASTVQSLVPRPTNSFNESNSDCGKWYTIQDGDYCDKVSVYFSIALKDFYFLNPEVNSQCTNLVLGVAYCVQAVGDIATYPGYSNSQFFTLTSMSYSTSLFTTLEYHGYPSPTPTSQLPQAPGTRPNCTSYQNYQPLPTVADQSEVPEILAGTVYSNYSNTCNYLARKYQVRFTDLLLWNPSLSNSSVDCALQPSYSYCVKMMDSATPDDPANTGNDCLDVTPNKPGTIPSCTCFTILYGDDGNEDQYPCSDIAADYNVTVNDLESWNPWIGSDCDEGIYQGTNVTDFNVVCVGVNGTSTV</sequence>
<accession>A0A6A6QSX3</accession>
<evidence type="ECO:0000313" key="5">
    <source>
        <dbReference type="Proteomes" id="UP000799750"/>
    </source>
</evidence>
<dbReference type="Proteomes" id="UP000799750">
    <property type="component" value="Unassembled WGS sequence"/>
</dbReference>
<evidence type="ECO:0000313" key="4">
    <source>
        <dbReference type="EMBL" id="KAF2495511.1"/>
    </source>
</evidence>
<dbReference type="SUPFAM" id="SSF54106">
    <property type="entry name" value="LysM domain"/>
    <property type="match status" value="1"/>
</dbReference>
<dbReference type="GO" id="GO:0008061">
    <property type="term" value="F:chitin binding"/>
    <property type="evidence" value="ECO:0007669"/>
    <property type="project" value="UniProtKB-KW"/>
</dbReference>
<feature type="domain" description="LysM" evidence="3">
    <location>
        <begin position="171"/>
        <end position="216"/>
    </location>
</feature>
<evidence type="ECO:0000256" key="2">
    <source>
        <dbReference type="ARBA" id="ARBA00023026"/>
    </source>
</evidence>
<name>A0A6A6QSX3_9PEZI</name>
<keyword evidence="5" id="KW-1185">Reference proteome</keyword>
<organism evidence="4 5">
    <name type="scientific">Lophium mytilinum</name>
    <dbReference type="NCBI Taxonomy" id="390894"/>
    <lineage>
        <taxon>Eukaryota</taxon>
        <taxon>Fungi</taxon>
        <taxon>Dikarya</taxon>
        <taxon>Ascomycota</taxon>
        <taxon>Pezizomycotina</taxon>
        <taxon>Dothideomycetes</taxon>
        <taxon>Pleosporomycetidae</taxon>
        <taxon>Mytilinidiales</taxon>
        <taxon>Mytilinidiaceae</taxon>
        <taxon>Lophium</taxon>
    </lineage>
</organism>
<dbReference type="Pfam" id="PF01476">
    <property type="entry name" value="LysM"/>
    <property type="match status" value="3"/>
</dbReference>
<dbReference type="InterPro" id="IPR036779">
    <property type="entry name" value="LysM_dom_sf"/>
</dbReference>
<dbReference type="InterPro" id="IPR018392">
    <property type="entry name" value="LysM"/>
</dbReference>
<feature type="domain" description="LysM" evidence="3">
    <location>
        <begin position="437"/>
        <end position="487"/>
    </location>
</feature>
<protein>
    <recommendedName>
        <fullName evidence="3">LysM domain-containing protein</fullName>
    </recommendedName>
</protein>
<keyword evidence="1" id="KW-0147">Chitin-binding</keyword>
<dbReference type="EMBL" id="MU004189">
    <property type="protein sequence ID" value="KAF2495511.1"/>
    <property type="molecule type" value="Genomic_DNA"/>
</dbReference>
<keyword evidence="2" id="KW-0843">Virulence</keyword>
<reference evidence="4" key="1">
    <citation type="journal article" date="2020" name="Stud. Mycol.">
        <title>101 Dothideomycetes genomes: a test case for predicting lifestyles and emergence of pathogens.</title>
        <authorList>
            <person name="Haridas S."/>
            <person name="Albert R."/>
            <person name="Binder M."/>
            <person name="Bloem J."/>
            <person name="Labutti K."/>
            <person name="Salamov A."/>
            <person name="Andreopoulos B."/>
            <person name="Baker S."/>
            <person name="Barry K."/>
            <person name="Bills G."/>
            <person name="Bluhm B."/>
            <person name="Cannon C."/>
            <person name="Castanera R."/>
            <person name="Culley D."/>
            <person name="Daum C."/>
            <person name="Ezra D."/>
            <person name="Gonzalez J."/>
            <person name="Henrissat B."/>
            <person name="Kuo A."/>
            <person name="Liang C."/>
            <person name="Lipzen A."/>
            <person name="Lutzoni F."/>
            <person name="Magnuson J."/>
            <person name="Mondo S."/>
            <person name="Nolan M."/>
            <person name="Ohm R."/>
            <person name="Pangilinan J."/>
            <person name="Park H.-J."/>
            <person name="Ramirez L."/>
            <person name="Alfaro M."/>
            <person name="Sun H."/>
            <person name="Tritt A."/>
            <person name="Yoshinaga Y."/>
            <person name="Zwiers L.-H."/>
            <person name="Turgeon B."/>
            <person name="Goodwin S."/>
            <person name="Spatafora J."/>
            <person name="Crous P."/>
            <person name="Grigoriev I."/>
        </authorList>
    </citation>
    <scope>NUCLEOTIDE SEQUENCE</scope>
    <source>
        <strain evidence="4">CBS 269.34</strain>
    </source>
</reference>
<dbReference type="OrthoDB" id="5985073at2759"/>
<dbReference type="AlphaFoldDB" id="A0A6A6QSX3"/>
<dbReference type="Gene3D" id="3.10.350.10">
    <property type="entry name" value="LysM domain"/>
    <property type="match status" value="5"/>
</dbReference>
<dbReference type="PROSITE" id="PS51782">
    <property type="entry name" value="LYSM"/>
    <property type="match status" value="3"/>
</dbReference>
<dbReference type="InterPro" id="IPR052210">
    <property type="entry name" value="LysM1-like"/>
</dbReference>
<evidence type="ECO:0000259" key="3">
    <source>
        <dbReference type="PROSITE" id="PS51782"/>
    </source>
</evidence>
<dbReference type="PANTHER" id="PTHR34997:SF1">
    <property type="entry name" value="PEPTIDOGLYCAN-BINDING LYSIN DOMAIN"/>
    <property type="match status" value="1"/>
</dbReference>
<gene>
    <name evidence="4" type="ORF">BU16DRAFT_618299</name>
</gene>